<feature type="compositionally biased region" description="Basic and acidic residues" evidence="2">
    <location>
        <begin position="300"/>
        <end position="313"/>
    </location>
</feature>
<evidence type="ECO:0000256" key="3">
    <source>
        <dbReference type="SAM" id="Phobius"/>
    </source>
</evidence>
<feature type="transmembrane region" description="Helical" evidence="3">
    <location>
        <begin position="126"/>
        <end position="144"/>
    </location>
</feature>
<feature type="region of interest" description="Disordered" evidence="2">
    <location>
        <begin position="388"/>
        <end position="504"/>
    </location>
</feature>
<keyword evidence="5" id="KW-1185">Reference proteome</keyword>
<dbReference type="PANTHER" id="PTHR40903">
    <property type="entry name" value="GLYCINE-RICH CELL WALL STRUCTURAL PROTEIN 1-LIKE"/>
    <property type="match status" value="1"/>
</dbReference>
<dbReference type="EMBL" id="JAHLQJ010000006">
    <property type="protein sequence ID" value="MBU5671814.1"/>
    <property type="molecule type" value="Genomic_DNA"/>
</dbReference>
<gene>
    <name evidence="4" type="ORF">KQJ23_08275</name>
</gene>
<keyword evidence="3" id="KW-0472">Membrane</keyword>
<keyword evidence="3" id="KW-1133">Transmembrane helix</keyword>
<accession>A0ABS6FNL3</accession>
<evidence type="ECO:0000256" key="1">
    <source>
        <dbReference type="SAM" id="Coils"/>
    </source>
</evidence>
<evidence type="ECO:0000256" key="2">
    <source>
        <dbReference type="SAM" id="MobiDB-lite"/>
    </source>
</evidence>
<keyword evidence="3" id="KW-0812">Transmembrane</keyword>
<feature type="compositionally biased region" description="Gly residues" evidence="2">
    <location>
        <begin position="424"/>
        <end position="463"/>
    </location>
</feature>
<sequence length="546" mass="57882">MRWIRVCSGVGYGSLVGLGFVLLWLSAERVWPIHHVTLYAGISLMLCVTAGGVWELLRPISAQWTARIMDHQRDGSERQDAMVTALHYLNAEGYAADLQREQAIIYGQQYVEGLKQHLPLPRPRRSMLIAACSAALAAVVLFMAPNPMDEVLERERQQQAWIDSRLEEIDKNLEELDAQELDPIVQAPLQEELTKLREELSAAKQPEEVLQSLEESMKKLQEMAERQELEQQERSAWLDAWKQQPELQDIARALEQNEAKQISEELDKLKQKLPELSDEAKDRLADALSQLADQVPQEGEDAKQLAEALRKAAESIGEGQDSATDLALSELAAVLEEELKSASAEALQAAAASAMASGLAQQGLELAAEMSAAGLSVSDAWAMGGSAEQLAAASGSGQGSRGEAGNPEGSNGSSGQGNSQGNANGQGQGQGSGSGSGQGSGNGQGGSGSGQGQGSGAGFGSGGRALVTTPRDSSGTGNVEIDSGPATGGNVQKGGQGPVFDGASRPYEEVYSDYAAEAKRALDRGELPQSLQGLVESYFTEIDPGK</sequence>
<keyword evidence="1" id="KW-0175">Coiled coil</keyword>
<dbReference type="RefSeq" id="WP_216478379.1">
    <property type="nucleotide sequence ID" value="NZ_JAHLQJ010000006.1"/>
</dbReference>
<protein>
    <submittedName>
        <fullName evidence="4">Phage tail tape measure protein</fullName>
    </submittedName>
</protein>
<proteinExistence type="predicted"/>
<feature type="coiled-coil region" evidence="1">
    <location>
        <begin position="203"/>
        <end position="286"/>
    </location>
</feature>
<feature type="compositionally biased region" description="Low complexity" evidence="2">
    <location>
        <begin position="403"/>
        <end position="423"/>
    </location>
</feature>
<organism evidence="4 5">
    <name type="scientific">Paenibacillus brevis</name>
    <dbReference type="NCBI Taxonomy" id="2841508"/>
    <lineage>
        <taxon>Bacteria</taxon>
        <taxon>Bacillati</taxon>
        <taxon>Bacillota</taxon>
        <taxon>Bacilli</taxon>
        <taxon>Bacillales</taxon>
        <taxon>Paenibacillaceae</taxon>
        <taxon>Paenibacillus</taxon>
    </lineage>
</organism>
<evidence type="ECO:0000313" key="5">
    <source>
        <dbReference type="Proteomes" id="UP000743001"/>
    </source>
</evidence>
<feature type="transmembrane region" description="Helical" evidence="3">
    <location>
        <begin position="38"/>
        <end position="57"/>
    </location>
</feature>
<dbReference type="PANTHER" id="PTHR40903:SF1">
    <property type="entry name" value="HYPHALLY REGULATED CELL WALL PROTEIN 3"/>
    <property type="match status" value="1"/>
</dbReference>
<evidence type="ECO:0000313" key="4">
    <source>
        <dbReference type="EMBL" id="MBU5671814.1"/>
    </source>
</evidence>
<feature type="transmembrane region" description="Helical" evidence="3">
    <location>
        <begin position="7"/>
        <end position="26"/>
    </location>
</feature>
<dbReference type="Proteomes" id="UP000743001">
    <property type="component" value="Unassembled WGS sequence"/>
</dbReference>
<feature type="region of interest" description="Disordered" evidence="2">
    <location>
        <begin position="294"/>
        <end position="322"/>
    </location>
</feature>
<reference evidence="4 5" key="1">
    <citation type="submission" date="2021-06" db="EMBL/GenBank/DDBJ databases">
        <authorList>
            <person name="Sun Q."/>
            <person name="Li D."/>
        </authorList>
    </citation>
    <scope>NUCLEOTIDE SEQUENCE [LARGE SCALE GENOMIC DNA]</scope>
    <source>
        <strain evidence="4 5">MSJ-6</strain>
    </source>
</reference>
<comment type="caution">
    <text evidence="4">The sequence shown here is derived from an EMBL/GenBank/DDBJ whole genome shotgun (WGS) entry which is preliminary data.</text>
</comment>
<name>A0ABS6FNL3_9BACL</name>